<keyword evidence="1" id="KW-0067">ATP-binding</keyword>
<comment type="caution">
    <text evidence="1">Lacks conserved residue(s) required for the propagation of feature annotation.</text>
</comment>
<dbReference type="InterPro" id="IPR036921">
    <property type="entry name" value="PurM-like_N_sf"/>
</dbReference>
<keyword evidence="1" id="KW-0479">Metal-binding</keyword>
<dbReference type="PANTHER" id="PTHR30270:SF0">
    <property type="entry name" value="THIAMINE-MONOPHOSPHATE KINASE"/>
    <property type="match status" value="1"/>
</dbReference>
<feature type="binding site" evidence="1">
    <location>
        <position position="52"/>
    </location>
    <ligand>
        <name>Mg(2+)</name>
        <dbReference type="ChEBI" id="CHEBI:18420"/>
        <label>2</label>
    </ligand>
</feature>
<dbReference type="Gene3D" id="3.30.1330.10">
    <property type="entry name" value="PurM-like, N-terminal domain"/>
    <property type="match status" value="1"/>
</dbReference>
<evidence type="ECO:0000313" key="5">
    <source>
        <dbReference type="Proteomes" id="UP001144280"/>
    </source>
</evidence>
<feature type="binding site" evidence="1">
    <location>
        <position position="34"/>
    </location>
    <ligand>
        <name>Mg(2+)</name>
        <dbReference type="ChEBI" id="CHEBI:18420"/>
        <label>4</label>
    </ligand>
</feature>
<comment type="catalytic activity">
    <reaction evidence="1">
        <text>thiamine phosphate + ATP = thiamine diphosphate + ADP</text>
        <dbReference type="Rhea" id="RHEA:15913"/>
        <dbReference type="ChEBI" id="CHEBI:30616"/>
        <dbReference type="ChEBI" id="CHEBI:37575"/>
        <dbReference type="ChEBI" id="CHEBI:58937"/>
        <dbReference type="ChEBI" id="CHEBI:456216"/>
        <dbReference type="EC" id="2.7.4.16"/>
    </reaction>
</comment>
<feature type="domain" description="PurM-like C-terminal" evidence="3">
    <location>
        <begin position="157"/>
        <end position="314"/>
    </location>
</feature>
<dbReference type="EC" id="2.7.4.16" evidence="1"/>
<feature type="binding site" evidence="1">
    <location>
        <position position="81"/>
    </location>
    <ligand>
        <name>Mg(2+)</name>
        <dbReference type="ChEBI" id="CHEBI:18420"/>
        <label>3</label>
    </ligand>
</feature>
<dbReference type="PANTHER" id="PTHR30270">
    <property type="entry name" value="THIAMINE-MONOPHOSPHATE KINASE"/>
    <property type="match status" value="1"/>
</dbReference>
<name>A0ABQ5QNW5_9ACTN</name>
<accession>A0ABQ5QNW5</accession>
<keyword evidence="1" id="KW-0784">Thiamine biosynthesis</keyword>
<dbReference type="SUPFAM" id="SSF55326">
    <property type="entry name" value="PurM N-terminal domain-like"/>
    <property type="match status" value="1"/>
</dbReference>
<proteinExistence type="inferred from homology"/>
<gene>
    <name evidence="4" type="primary">thiL_1</name>
    <name evidence="1" type="synonym">thiL</name>
    <name evidence="4" type="ORF">Pa4123_08680</name>
</gene>
<evidence type="ECO:0000256" key="1">
    <source>
        <dbReference type="HAMAP-Rule" id="MF_02128"/>
    </source>
</evidence>
<sequence>MRLAATLGDLGEQKIIELILRPRYTTAEFRFGDDCASVRVPNGAAWLVTTTDPCPEPVAALIGYLDPYFRGWLLATINLSDLAAAGAEPLGLLTSLVLPADTAVDSFSRLLDGIDDCCATAGTRVIGGNIKEGQKWELTATAIGTCDTSPLSRSGAEPGDAVLVIGDMGSFWAGYFAKTRGLVLPSEHDDFVMANVLRPQPKVAVGLAMRRANLVSACIDNSDGLYTSLSSLARANGMGVRVDLSSISVPPPVAAVAELLDVSPERFALGWGDWQLICTTRSSNVEAVRATCNEIGVPVTTIGEMVSGDSVQVTHLGRAGQLITLDSQRFTPDSWFTTGLDAYADRLLTGTIVNSPKTPKE</sequence>
<comment type="caution">
    <text evidence="4">The sequence shown here is derived from an EMBL/GenBank/DDBJ whole genome shotgun (WGS) entry which is preliminary data.</text>
</comment>
<feature type="binding site" evidence="1">
    <location>
        <position position="220"/>
    </location>
    <ligand>
        <name>Mg(2+)</name>
        <dbReference type="ChEBI" id="CHEBI:18420"/>
        <label>3</label>
    </ligand>
</feature>
<comment type="similarity">
    <text evidence="1">Belongs to the thiamine-monophosphate kinase family.</text>
</comment>
<dbReference type="Gene3D" id="3.90.650.10">
    <property type="entry name" value="PurM-like C-terminal domain"/>
    <property type="match status" value="1"/>
</dbReference>
<evidence type="ECO:0000259" key="2">
    <source>
        <dbReference type="Pfam" id="PF00586"/>
    </source>
</evidence>
<dbReference type="InterPro" id="IPR010918">
    <property type="entry name" value="PurM-like_C_dom"/>
</dbReference>
<dbReference type="Proteomes" id="UP001144280">
    <property type="component" value="Unassembled WGS sequence"/>
</dbReference>
<evidence type="ECO:0000259" key="3">
    <source>
        <dbReference type="Pfam" id="PF02769"/>
    </source>
</evidence>
<dbReference type="EMBL" id="BSDI01000003">
    <property type="protein sequence ID" value="GLH95596.1"/>
    <property type="molecule type" value="Genomic_DNA"/>
</dbReference>
<feature type="binding site" evidence="1">
    <location>
        <position position="223"/>
    </location>
    <ligand>
        <name>Mg(2+)</name>
        <dbReference type="ChEBI" id="CHEBI:18420"/>
        <label>5</label>
    </ligand>
</feature>
<dbReference type="NCBIfam" id="TIGR01379">
    <property type="entry name" value="thiL"/>
    <property type="match status" value="1"/>
</dbReference>
<dbReference type="InterPro" id="IPR016188">
    <property type="entry name" value="PurM-like_N"/>
</dbReference>
<comment type="function">
    <text evidence="1">Catalyzes the ATP-dependent phosphorylation of thiamine-monophosphate (TMP) to form thiamine-pyrophosphate (TPP), the active form of vitamin B1.</text>
</comment>
<feature type="binding site" evidence="1">
    <location>
        <position position="129"/>
    </location>
    <ligand>
        <name>Mg(2+)</name>
        <dbReference type="ChEBI" id="CHEBI:18420"/>
        <label>1</label>
    </ligand>
</feature>
<feature type="binding site" evidence="1">
    <location>
        <position position="51"/>
    </location>
    <ligand>
        <name>Mg(2+)</name>
        <dbReference type="ChEBI" id="CHEBI:18420"/>
        <label>1</label>
    </ligand>
</feature>
<feature type="binding site" evidence="1">
    <location>
        <begin position="128"/>
        <end position="129"/>
    </location>
    <ligand>
        <name>ATP</name>
        <dbReference type="ChEBI" id="CHEBI:30616"/>
    </ligand>
</feature>
<feature type="binding site" evidence="1">
    <location>
        <position position="222"/>
    </location>
    <ligand>
        <name>ATP</name>
        <dbReference type="ChEBI" id="CHEBI:30616"/>
    </ligand>
</feature>
<dbReference type="Pfam" id="PF00586">
    <property type="entry name" value="AIRS"/>
    <property type="match status" value="1"/>
</dbReference>
<feature type="binding site" evidence="1">
    <location>
        <position position="153"/>
    </location>
    <ligand>
        <name>ATP</name>
        <dbReference type="ChEBI" id="CHEBI:30616"/>
    </ligand>
</feature>
<keyword evidence="1 4" id="KW-0418">Kinase</keyword>
<keyword evidence="1" id="KW-0547">Nucleotide-binding</keyword>
<evidence type="ECO:0000313" key="4">
    <source>
        <dbReference type="EMBL" id="GLH95596.1"/>
    </source>
</evidence>
<keyword evidence="1" id="KW-0460">Magnesium</keyword>
<comment type="miscellaneous">
    <text evidence="1">Reaction mechanism of ThiL seems to utilize a direct, inline transfer of the gamma-phosphate of ATP to TMP rather than a phosphorylated enzyme intermediate.</text>
</comment>
<reference evidence="4" key="1">
    <citation type="submission" date="2022-12" db="EMBL/GenBank/DDBJ databases">
        <title>New Phytohabitans aurantiacus sp. RD004123 nov., an actinomycete isolated from soil.</title>
        <authorList>
            <person name="Triningsih D.W."/>
            <person name="Harunari E."/>
            <person name="Igarashi Y."/>
        </authorList>
    </citation>
    <scope>NUCLEOTIDE SEQUENCE</scope>
    <source>
        <strain evidence="4">RD004123</strain>
    </source>
</reference>
<dbReference type="InterPro" id="IPR036676">
    <property type="entry name" value="PurM-like_C_sf"/>
</dbReference>
<dbReference type="GO" id="GO:0016301">
    <property type="term" value="F:kinase activity"/>
    <property type="evidence" value="ECO:0007669"/>
    <property type="project" value="UniProtKB-KW"/>
</dbReference>
<keyword evidence="1" id="KW-0808">Transferase</keyword>
<dbReference type="HAMAP" id="MF_02128">
    <property type="entry name" value="TMP_kinase"/>
    <property type="match status" value="1"/>
</dbReference>
<dbReference type="PIRSF" id="PIRSF005303">
    <property type="entry name" value="Thiam_monoph_kin"/>
    <property type="match status" value="1"/>
</dbReference>
<feature type="binding site" evidence="1">
    <location>
        <position position="81"/>
    </location>
    <ligand>
        <name>Mg(2+)</name>
        <dbReference type="ChEBI" id="CHEBI:18420"/>
        <label>2</label>
    </ligand>
</feature>
<comment type="pathway">
    <text evidence="1">Cofactor biosynthesis; thiamine diphosphate biosynthesis; thiamine diphosphate from thiamine phosphate: step 1/1.</text>
</comment>
<dbReference type="SUPFAM" id="SSF56042">
    <property type="entry name" value="PurM C-terminal domain-like"/>
    <property type="match status" value="1"/>
</dbReference>
<dbReference type="CDD" id="cd02194">
    <property type="entry name" value="ThiL"/>
    <property type="match status" value="1"/>
</dbReference>
<feature type="binding site" evidence="1">
    <location>
        <position position="50"/>
    </location>
    <ligand>
        <name>Mg(2+)</name>
        <dbReference type="ChEBI" id="CHEBI:18420"/>
        <label>4</label>
    </ligand>
</feature>
<organism evidence="4 5">
    <name type="scientific">Phytohabitans aurantiacus</name>
    <dbReference type="NCBI Taxonomy" id="3016789"/>
    <lineage>
        <taxon>Bacteria</taxon>
        <taxon>Bacillati</taxon>
        <taxon>Actinomycetota</taxon>
        <taxon>Actinomycetes</taxon>
        <taxon>Micromonosporales</taxon>
        <taxon>Micromonosporaceae</taxon>
    </lineage>
</organism>
<dbReference type="InterPro" id="IPR006283">
    <property type="entry name" value="ThiL-like"/>
</dbReference>
<protein>
    <recommendedName>
        <fullName evidence="1">Thiamine-monophosphate kinase</fullName>
        <shortName evidence="1">TMP kinase</shortName>
        <shortName evidence="1">Thiamine-phosphate kinase</shortName>
        <ecNumber evidence="1">2.7.4.16</ecNumber>
    </recommendedName>
</protein>
<feature type="binding site" evidence="1">
    <location>
        <position position="81"/>
    </location>
    <ligand>
        <name>Mg(2+)</name>
        <dbReference type="ChEBI" id="CHEBI:18420"/>
        <label>4</label>
    </ligand>
</feature>
<dbReference type="Pfam" id="PF02769">
    <property type="entry name" value="AIRS_C"/>
    <property type="match status" value="1"/>
</dbReference>
<feature type="binding site" evidence="1">
    <location>
        <position position="34"/>
    </location>
    <ligand>
        <name>Mg(2+)</name>
        <dbReference type="ChEBI" id="CHEBI:18420"/>
        <label>3</label>
    </ligand>
</feature>
<feature type="domain" description="PurM-like N-terminal" evidence="2">
    <location>
        <begin position="32"/>
        <end position="145"/>
    </location>
</feature>
<feature type="binding site" evidence="1">
    <location>
        <position position="52"/>
    </location>
    <ligand>
        <name>Mg(2+)</name>
        <dbReference type="ChEBI" id="CHEBI:18420"/>
        <label>1</label>
    </ligand>
</feature>
<dbReference type="RefSeq" id="WP_281892612.1">
    <property type="nucleotide sequence ID" value="NZ_BSDI01000003.1"/>
</dbReference>
<keyword evidence="5" id="KW-1185">Reference proteome</keyword>